<keyword evidence="1" id="KW-0472">Membrane</keyword>
<dbReference type="RefSeq" id="WP_179774811.1">
    <property type="nucleotide sequence ID" value="NZ_JACCFK010000001.1"/>
</dbReference>
<evidence type="ECO:0000313" key="3">
    <source>
        <dbReference type="Proteomes" id="UP000549616"/>
    </source>
</evidence>
<feature type="transmembrane region" description="Helical" evidence="1">
    <location>
        <begin position="111"/>
        <end position="126"/>
    </location>
</feature>
<accession>A0A853B7T1</accession>
<name>A0A853B7T1_9PSEU</name>
<dbReference type="EMBL" id="JACCFK010000001">
    <property type="protein sequence ID" value="NYI90845.1"/>
    <property type="molecule type" value="Genomic_DNA"/>
</dbReference>
<sequence>MAAKPYGKSRVSTVLAVVFGFLTGFLCLLRFAAAIAVLPAAEHRVAALLLLGLLYGAGMVLSLAGTGLLLARNAAAVTWLTLGCVTAFVIVLTELALHALPRNVSVPQDPYLSWMFLFALMTLVQVRRKNTKHRLAAGKS</sequence>
<feature type="transmembrane region" description="Helical" evidence="1">
    <location>
        <begin position="45"/>
        <end position="70"/>
    </location>
</feature>
<evidence type="ECO:0000256" key="1">
    <source>
        <dbReference type="SAM" id="Phobius"/>
    </source>
</evidence>
<evidence type="ECO:0000313" key="2">
    <source>
        <dbReference type="EMBL" id="NYI90845.1"/>
    </source>
</evidence>
<keyword evidence="1" id="KW-0812">Transmembrane</keyword>
<dbReference type="AlphaFoldDB" id="A0A853B7T1"/>
<protein>
    <submittedName>
        <fullName evidence="2">Uncharacterized protein</fullName>
    </submittedName>
</protein>
<comment type="caution">
    <text evidence="2">The sequence shown here is derived from an EMBL/GenBank/DDBJ whole genome shotgun (WGS) entry which is preliminary data.</text>
</comment>
<feature type="transmembrane region" description="Helical" evidence="1">
    <location>
        <begin position="77"/>
        <end position="99"/>
    </location>
</feature>
<feature type="transmembrane region" description="Helical" evidence="1">
    <location>
        <begin position="12"/>
        <end position="39"/>
    </location>
</feature>
<gene>
    <name evidence="2" type="ORF">HNR02_004168</name>
</gene>
<keyword evidence="1" id="KW-1133">Transmembrane helix</keyword>
<reference evidence="2 3" key="1">
    <citation type="submission" date="2020-07" db="EMBL/GenBank/DDBJ databases">
        <title>Sequencing the genomes of 1000 actinobacteria strains.</title>
        <authorList>
            <person name="Klenk H.-P."/>
        </authorList>
    </citation>
    <scope>NUCLEOTIDE SEQUENCE [LARGE SCALE GENOMIC DNA]</scope>
    <source>
        <strain evidence="2 3">DSM 104006</strain>
    </source>
</reference>
<proteinExistence type="predicted"/>
<organism evidence="2 3">
    <name type="scientific">Amycolatopsis endophytica</name>
    <dbReference type="NCBI Taxonomy" id="860233"/>
    <lineage>
        <taxon>Bacteria</taxon>
        <taxon>Bacillati</taxon>
        <taxon>Actinomycetota</taxon>
        <taxon>Actinomycetes</taxon>
        <taxon>Pseudonocardiales</taxon>
        <taxon>Pseudonocardiaceae</taxon>
        <taxon>Amycolatopsis</taxon>
    </lineage>
</organism>
<keyword evidence="3" id="KW-1185">Reference proteome</keyword>
<dbReference type="Proteomes" id="UP000549616">
    <property type="component" value="Unassembled WGS sequence"/>
</dbReference>